<reference evidence="1" key="3">
    <citation type="journal article" date="2017" name="Nature">
        <title>Genome sequence of the progenitor of the wheat D genome Aegilops tauschii.</title>
        <authorList>
            <person name="Luo M.C."/>
            <person name="Gu Y.Q."/>
            <person name="Puiu D."/>
            <person name="Wang H."/>
            <person name="Twardziok S.O."/>
            <person name="Deal K.R."/>
            <person name="Huo N."/>
            <person name="Zhu T."/>
            <person name="Wang L."/>
            <person name="Wang Y."/>
            <person name="McGuire P.E."/>
            <person name="Liu S."/>
            <person name="Long H."/>
            <person name="Ramasamy R.K."/>
            <person name="Rodriguez J.C."/>
            <person name="Van S.L."/>
            <person name="Yuan L."/>
            <person name="Wang Z."/>
            <person name="Xia Z."/>
            <person name="Xiao L."/>
            <person name="Anderson O.D."/>
            <person name="Ouyang S."/>
            <person name="Liang Y."/>
            <person name="Zimin A.V."/>
            <person name="Pertea G."/>
            <person name="Qi P."/>
            <person name="Bennetzen J.L."/>
            <person name="Dai X."/>
            <person name="Dawson M.W."/>
            <person name="Muller H.G."/>
            <person name="Kugler K."/>
            <person name="Rivarola-Duarte L."/>
            <person name="Spannagl M."/>
            <person name="Mayer K.F.X."/>
            <person name="Lu F.H."/>
            <person name="Bevan M.W."/>
            <person name="Leroy P."/>
            <person name="Li P."/>
            <person name="You F.M."/>
            <person name="Sun Q."/>
            <person name="Liu Z."/>
            <person name="Lyons E."/>
            <person name="Wicker T."/>
            <person name="Salzberg S.L."/>
            <person name="Devos K.M."/>
            <person name="Dvorak J."/>
        </authorList>
    </citation>
    <scope>NUCLEOTIDE SEQUENCE [LARGE SCALE GENOMIC DNA]</scope>
    <source>
        <strain evidence="1">cv. AL8/78</strain>
    </source>
</reference>
<evidence type="ECO:0000313" key="1">
    <source>
        <dbReference type="EnsemblPlants" id="AET1Gv20018800.10"/>
    </source>
</evidence>
<proteinExistence type="predicted"/>
<evidence type="ECO:0000313" key="2">
    <source>
        <dbReference type="Proteomes" id="UP000015105"/>
    </source>
</evidence>
<organism evidence="1 2">
    <name type="scientific">Aegilops tauschii subsp. strangulata</name>
    <name type="common">Goatgrass</name>
    <dbReference type="NCBI Taxonomy" id="200361"/>
    <lineage>
        <taxon>Eukaryota</taxon>
        <taxon>Viridiplantae</taxon>
        <taxon>Streptophyta</taxon>
        <taxon>Embryophyta</taxon>
        <taxon>Tracheophyta</taxon>
        <taxon>Spermatophyta</taxon>
        <taxon>Magnoliopsida</taxon>
        <taxon>Liliopsida</taxon>
        <taxon>Poales</taxon>
        <taxon>Poaceae</taxon>
        <taxon>BOP clade</taxon>
        <taxon>Pooideae</taxon>
        <taxon>Triticodae</taxon>
        <taxon>Triticeae</taxon>
        <taxon>Triticinae</taxon>
        <taxon>Aegilops</taxon>
    </lineage>
</organism>
<name>A0A452XIY5_AEGTS</name>
<sequence length="103" mass="11904">MCFLEPCWSGPSPRSHLYGHRQRSIKGHWNLSSLLFIWPSPRSHSYGHCCSRSLSVFLLLPLYGCKVRLHLILVSEDDLVNLIKRIPHGPLFRFSMSHNNGTY</sequence>
<keyword evidence="2" id="KW-1185">Reference proteome</keyword>
<dbReference type="Gramene" id="AET1Gv20018800.10">
    <property type="protein sequence ID" value="AET1Gv20018800.10"/>
    <property type="gene ID" value="AET1Gv20018800"/>
</dbReference>
<reference evidence="2" key="1">
    <citation type="journal article" date="2014" name="Science">
        <title>Ancient hybridizations among the ancestral genomes of bread wheat.</title>
        <authorList>
            <consortium name="International Wheat Genome Sequencing Consortium,"/>
            <person name="Marcussen T."/>
            <person name="Sandve S.R."/>
            <person name="Heier L."/>
            <person name="Spannagl M."/>
            <person name="Pfeifer M."/>
            <person name="Jakobsen K.S."/>
            <person name="Wulff B.B."/>
            <person name="Steuernagel B."/>
            <person name="Mayer K.F."/>
            <person name="Olsen O.A."/>
        </authorList>
    </citation>
    <scope>NUCLEOTIDE SEQUENCE [LARGE SCALE GENOMIC DNA]</scope>
    <source>
        <strain evidence="2">cv. AL8/78</strain>
    </source>
</reference>
<dbReference type="Proteomes" id="UP000015105">
    <property type="component" value="Chromosome 1D"/>
</dbReference>
<reference evidence="1" key="4">
    <citation type="submission" date="2019-03" db="UniProtKB">
        <authorList>
            <consortium name="EnsemblPlants"/>
        </authorList>
    </citation>
    <scope>IDENTIFICATION</scope>
</reference>
<dbReference type="EnsemblPlants" id="AET1Gv20018800.10">
    <property type="protein sequence ID" value="AET1Gv20018800.10"/>
    <property type="gene ID" value="AET1Gv20018800"/>
</dbReference>
<accession>A0A452XIY5</accession>
<dbReference type="AlphaFoldDB" id="A0A452XIY5"/>
<protein>
    <submittedName>
        <fullName evidence="1">Uncharacterized protein</fullName>
    </submittedName>
</protein>
<reference evidence="1" key="5">
    <citation type="journal article" date="2021" name="G3 (Bethesda)">
        <title>Aegilops tauschii genome assembly Aet v5.0 features greater sequence contiguity and improved annotation.</title>
        <authorList>
            <person name="Wang L."/>
            <person name="Zhu T."/>
            <person name="Rodriguez J.C."/>
            <person name="Deal K.R."/>
            <person name="Dubcovsky J."/>
            <person name="McGuire P.E."/>
            <person name="Lux T."/>
            <person name="Spannagl M."/>
            <person name="Mayer K.F.X."/>
            <person name="Baldrich P."/>
            <person name="Meyers B.C."/>
            <person name="Huo N."/>
            <person name="Gu Y.Q."/>
            <person name="Zhou H."/>
            <person name="Devos K.M."/>
            <person name="Bennetzen J.L."/>
            <person name="Unver T."/>
            <person name="Budak H."/>
            <person name="Gulick P.J."/>
            <person name="Galiba G."/>
            <person name="Kalapos B."/>
            <person name="Nelson D.R."/>
            <person name="Li P."/>
            <person name="You F.M."/>
            <person name="Luo M.C."/>
            <person name="Dvorak J."/>
        </authorList>
    </citation>
    <scope>NUCLEOTIDE SEQUENCE [LARGE SCALE GENOMIC DNA]</scope>
    <source>
        <strain evidence="1">cv. AL8/78</strain>
    </source>
</reference>
<reference evidence="2" key="2">
    <citation type="journal article" date="2017" name="Nat. Plants">
        <title>The Aegilops tauschii genome reveals multiple impacts of transposons.</title>
        <authorList>
            <person name="Zhao G."/>
            <person name="Zou C."/>
            <person name="Li K."/>
            <person name="Wang K."/>
            <person name="Li T."/>
            <person name="Gao L."/>
            <person name="Zhang X."/>
            <person name="Wang H."/>
            <person name="Yang Z."/>
            <person name="Liu X."/>
            <person name="Jiang W."/>
            <person name="Mao L."/>
            <person name="Kong X."/>
            <person name="Jiao Y."/>
            <person name="Jia J."/>
        </authorList>
    </citation>
    <scope>NUCLEOTIDE SEQUENCE [LARGE SCALE GENOMIC DNA]</scope>
    <source>
        <strain evidence="2">cv. AL8/78</strain>
    </source>
</reference>